<evidence type="ECO:0000256" key="2">
    <source>
        <dbReference type="SAM" id="Coils"/>
    </source>
</evidence>
<dbReference type="OrthoDB" id="8958519at2"/>
<dbReference type="RefSeq" id="WP_041155940.1">
    <property type="nucleotide sequence ID" value="NZ_CBCRVP010000002.1"/>
</dbReference>
<evidence type="ECO:0000313" key="5">
    <source>
        <dbReference type="Proteomes" id="UP000031977"/>
    </source>
</evidence>
<protein>
    <submittedName>
        <fullName evidence="4">Hemolysin D</fullName>
    </submittedName>
</protein>
<comment type="similarity">
    <text evidence="1">Belongs to the membrane fusion protein (MFP) (TC 8.A.1) family.</text>
</comment>
<dbReference type="Gene3D" id="1.10.287.470">
    <property type="entry name" value="Helix hairpin bin"/>
    <property type="match status" value="1"/>
</dbReference>
<dbReference type="InterPro" id="IPR050393">
    <property type="entry name" value="MFP_Efflux_Pump"/>
</dbReference>
<dbReference type="PANTHER" id="PTHR30367:SF6">
    <property type="entry name" value="SECRETION PROTEIN-RELATED"/>
    <property type="match status" value="1"/>
</dbReference>
<dbReference type="Gene3D" id="2.40.30.170">
    <property type="match status" value="1"/>
</dbReference>
<dbReference type="EMBL" id="JXOK01000049">
    <property type="protein sequence ID" value="KIN10596.1"/>
    <property type="molecule type" value="Genomic_DNA"/>
</dbReference>
<keyword evidence="5" id="KW-1185">Reference proteome</keyword>
<dbReference type="AlphaFoldDB" id="A0A0C3HR44"/>
<comment type="caution">
    <text evidence="4">The sequence shown here is derived from an EMBL/GenBank/DDBJ whole genome shotgun (WGS) entry which is preliminary data.</text>
</comment>
<dbReference type="SUPFAM" id="SSF111369">
    <property type="entry name" value="HlyD-like secretion proteins"/>
    <property type="match status" value="1"/>
</dbReference>
<evidence type="ECO:0000256" key="1">
    <source>
        <dbReference type="ARBA" id="ARBA00009477"/>
    </source>
</evidence>
<dbReference type="STRING" id="50718.SU60_13405"/>
<feature type="domain" description="Multidrug resistance protein MdtA-like barrel-sandwich hybrid" evidence="3">
    <location>
        <begin position="46"/>
        <end position="229"/>
    </location>
</feature>
<keyword evidence="2" id="KW-0175">Coiled coil</keyword>
<proteinExistence type="inferred from homology"/>
<dbReference type="InterPro" id="IPR058625">
    <property type="entry name" value="MdtA-like_BSH"/>
</dbReference>
<organism evidence="4 5">
    <name type="scientific">Vibrio mytili</name>
    <dbReference type="NCBI Taxonomy" id="50718"/>
    <lineage>
        <taxon>Bacteria</taxon>
        <taxon>Pseudomonadati</taxon>
        <taxon>Pseudomonadota</taxon>
        <taxon>Gammaproteobacteria</taxon>
        <taxon>Vibrionales</taxon>
        <taxon>Vibrionaceae</taxon>
        <taxon>Vibrio</taxon>
    </lineage>
</organism>
<gene>
    <name evidence="4" type="ORF">SU60_13405</name>
</gene>
<feature type="coiled-coil region" evidence="2">
    <location>
        <begin position="84"/>
        <end position="111"/>
    </location>
</feature>
<dbReference type="Pfam" id="PF25917">
    <property type="entry name" value="BSH_RND"/>
    <property type="match status" value="1"/>
</dbReference>
<dbReference type="PANTHER" id="PTHR30367">
    <property type="entry name" value="P-HYDROXYBENZOIC ACID EFFLUX PUMP SUBUNIT AAEA-RELATED"/>
    <property type="match status" value="1"/>
</dbReference>
<evidence type="ECO:0000313" key="4">
    <source>
        <dbReference type="EMBL" id="KIN10596.1"/>
    </source>
</evidence>
<dbReference type="Gene3D" id="2.40.50.100">
    <property type="match status" value="1"/>
</dbReference>
<name>A0A0C3HR44_9VIBR</name>
<reference evidence="4 5" key="1">
    <citation type="submission" date="2015-01" db="EMBL/GenBank/DDBJ databases">
        <title>Draft genome of Vibrio mytili type strain CAIM 528.</title>
        <authorList>
            <person name="Gonzalez-Castillo A."/>
            <person name="Gomez-Gil B."/>
            <person name="Enciso-Ibarra J."/>
        </authorList>
    </citation>
    <scope>NUCLEOTIDE SEQUENCE [LARGE SCALE GENOMIC DNA]</scope>
    <source>
        <strain evidence="4 5">CAIM 528</strain>
    </source>
</reference>
<evidence type="ECO:0000259" key="3">
    <source>
        <dbReference type="Pfam" id="PF25917"/>
    </source>
</evidence>
<feature type="coiled-coil region" evidence="2">
    <location>
        <begin position="150"/>
        <end position="194"/>
    </location>
</feature>
<accession>A0A0C3HR44</accession>
<sequence length="352" mass="38993">MTPDQKFARWIKYSCFAFLFVFIYFLVADLAMPLTPQAMATRVVTKVSPRVSGQITQLYVENNQEIHKGDPLFQIDPQPYQLAVERAQLNLEQVIQTNEQLDASIAAAKADVEASKIVSEQKVREAKRLNKLFYRNGTSQQQLDDAQSSATAAKANLLAARARLKELEVSRGDLGAANVNMRVAQNQLKQAELDLSYTKVMAEHDGIVTNLQLDSGAYASAGSPLIALVANKVDIIADFREKSLRHFDQNSRALVAFDSLPGKVFEAQITSVDAGVSSGQFDANGRLATPTNSNRWVRDAQRLRLHLSIDGSEQYSFPSGARATVQLLPDSAVSGWLSRLQIRFLSTLHYIY</sequence>
<dbReference type="Proteomes" id="UP000031977">
    <property type="component" value="Unassembled WGS sequence"/>
</dbReference>